<evidence type="ECO:0000256" key="1">
    <source>
        <dbReference type="SAM" id="Coils"/>
    </source>
</evidence>
<proteinExistence type="predicted"/>
<evidence type="ECO:0000313" key="3">
    <source>
        <dbReference type="Proteomes" id="UP000661691"/>
    </source>
</evidence>
<feature type="coiled-coil region" evidence="1">
    <location>
        <begin position="13"/>
        <end position="54"/>
    </location>
</feature>
<keyword evidence="3" id="KW-1185">Reference proteome</keyword>
<dbReference type="Proteomes" id="UP000661691">
    <property type="component" value="Unassembled WGS sequence"/>
</dbReference>
<dbReference type="InterPro" id="IPR027417">
    <property type="entry name" value="P-loop_NTPase"/>
</dbReference>
<keyword evidence="2" id="KW-0547">Nucleotide-binding</keyword>
<keyword evidence="1" id="KW-0175">Coiled coil</keyword>
<sequence length="224" mass="25646">MEEIDLSLIGNHLKQARSTLEKKKIEYHIHQEQLSELRKRVTKLEMEKELMDKVHAIFDLSAQHAREQAKQQLETLVTNALQYVFGPTFGFVIELKSHSGNPTAEFYVTTTYDEEIIQNKPQDARGGGIVDIISLALRVALIETVRPRPEGPIILDEPGKHISEDYILPMIEFLKSIGETFNRQIIMVTHNTHLTESSDYAYHVRIQDGKSQVQLSRRLDNGIT</sequence>
<dbReference type="GO" id="GO:0005524">
    <property type="term" value="F:ATP binding"/>
    <property type="evidence" value="ECO:0007669"/>
    <property type="project" value="UniProtKB-KW"/>
</dbReference>
<evidence type="ECO:0000313" key="2">
    <source>
        <dbReference type="EMBL" id="MBD1373190.1"/>
    </source>
</evidence>
<dbReference type="SUPFAM" id="SSF52540">
    <property type="entry name" value="P-loop containing nucleoside triphosphate hydrolases"/>
    <property type="match status" value="1"/>
</dbReference>
<organism evidence="2 3">
    <name type="scientific">Polycladospora coralii</name>
    <dbReference type="NCBI Taxonomy" id="2771432"/>
    <lineage>
        <taxon>Bacteria</taxon>
        <taxon>Bacillati</taxon>
        <taxon>Bacillota</taxon>
        <taxon>Bacilli</taxon>
        <taxon>Bacillales</taxon>
        <taxon>Thermoactinomycetaceae</taxon>
        <taxon>Polycladospora</taxon>
    </lineage>
</organism>
<gene>
    <name evidence="2" type="ORF">IC620_12615</name>
</gene>
<name>A0A926ND44_9BACL</name>
<dbReference type="Gene3D" id="3.40.50.300">
    <property type="entry name" value="P-loop containing nucleotide triphosphate hydrolases"/>
    <property type="match status" value="1"/>
</dbReference>
<keyword evidence="2" id="KW-0067">ATP-binding</keyword>
<protein>
    <submittedName>
        <fullName evidence="2">ATP-binding protein</fullName>
    </submittedName>
</protein>
<accession>A0A926ND44</accession>
<reference evidence="2" key="1">
    <citation type="submission" date="2020-09" db="EMBL/GenBank/DDBJ databases">
        <title>A novel bacterium of genus Hazenella, isolated from South China Sea.</title>
        <authorList>
            <person name="Huang H."/>
            <person name="Mo K."/>
            <person name="Hu Y."/>
        </authorList>
    </citation>
    <scope>NUCLEOTIDE SEQUENCE</scope>
    <source>
        <strain evidence="2">IB182357</strain>
    </source>
</reference>
<dbReference type="EMBL" id="JACXAH010000020">
    <property type="protein sequence ID" value="MBD1373190.1"/>
    <property type="molecule type" value="Genomic_DNA"/>
</dbReference>
<dbReference type="AlphaFoldDB" id="A0A926ND44"/>
<dbReference type="RefSeq" id="WP_191142364.1">
    <property type="nucleotide sequence ID" value="NZ_JACXAH010000020.1"/>
</dbReference>
<comment type="caution">
    <text evidence="2">The sequence shown here is derived from an EMBL/GenBank/DDBJ whole genome shotgun (WGS) entry which is preliminary data.</text>
</comment>